<accession>A0A8S3BU98</accession>
<dbReference type="FunFam" id="3.90.640.10:FF:000003">
    <property type="entry name" value="Molecular chaperone DnaK"/>
    <property type="match status" value="1"/>
</dbReference>
<evidence type="ECO:0000313" key="5">
    <source>
        <dbReference type="EMBL" id="CAF4862433.1"/>
    </source>
</evidence>
<keyword evidence="3" id="KW-0067">ATP-binding</keyword>
<evidence type="ECO:0000256" key="1">
    <source>
        <dbReference type="ARBA" id="ARBA00007381"/>
    </source>
</evidence>
<dbReference type="AlphaFoldDB" id="A0A8S3BU98"/>
<dbReference type="InterPro" id="IPR013126">
    <property type="entry name" value="Hsp_70_fam"/>
</dbReference>
<dbReference type="InterPro" id="IPR043129">
    <property type="entry name" value="ATPase_NBD"/>
</dbReference>
<evidence type="ECO:0000313" key="4">
    <source>
        <dbReference type="EMBL" id="CAF4538835.1"/>
    </source>
</evidence>
<dbReference type="Gene3D" id="3.90.640.10">
    <property type="entry name" value="Actin, Chain A, domain 4"/>
    <property type="match status" value="1"/>
</dbReference>
<dbReference type="EMBL" id="CAJOBI010164015">
    <property type="protein sequence ID" value="CAF4862433.1"/>
    <property type="molecule type" value="Genomic_DNA"/>
</dbReference>
<dbReference type="Pfam" id="PF00012">
    <property type="entry name" value="HSP70"/>
    <property type="match status" value="1"/>
</dbReference>
<gene>
    <name evidence="4" type="ORF">SMN809_LOCUS36532</name>
    <name evidence="5" type="ORF">SMN809_LOCUS49921</name>
</gene>
<feature type="non-terminal residue" evidence="5">
    <location>
        <position position="56"/>
    </location>
</feature>
<reference evidence="5" key="1">
    <citation type="submission" date="2021-02" db="EMBL/GenBank/DDBJ databases">
        <authorList>
            <person name="Nowell W R."/>
        </authorList>
    </citation>
    <scope>NUCLEOTIDE SEQUENCE</scope>
</reference>
<organism evidence="5 6">
    <name type="scientific">Rotaria magnacalcarata</name>
    <dbReference type="NCBI Taxonomy" id="392030"/>
    <lineage>
        <taxon>Eukaryota</taxon>
        <taxon>Metazoa</taxon>
        <taxon>Spiralia</taxon>
        <taxon>Gnathifera</taxon>
        <taxon>Rotifera</taxon>
        <taxon>Eurotatoria</taxon>
        <taxon>Bdelloidea</taxon>
        <taxon>Philodinida</taxon>
        <taxon>Philodinidae</taxon>
        <taxon>Rotaria</taxon>
    </lineage>
</organism>
<evidence type="ECO:0000256" key="3">
    <source>
        <dbReference type="ARBA" id="ARBA00022840"/>
    </source>
</evidence>
<dbReference type="EMBL" id="CAJOBI010090240">
    <property type="protein sequence ID" value="CAF4538835.1"/>
    <property type="molecule type" value="Genomic_DNA"/>
</dbReference>
<feature type="non-terminal residue" evidence="5">
    <location>
        <position position="1"/>
    </location>
</feature>
<dbReference type="GO" id="GO:0005524">
    <property type="term" value="F:ATP binding"/>
    <property type="evidence" value="ECO:0007669"/>
    <property type="project" value="UniProtKB-KW"/>
</dbReference>
<protein>
    <submittedName>
        <fullName evidence="5">Uncharacterized protein</fullName>
    </submittedName>
</protein>
<dbReference type="SUPFAM" id="SSF53067">
    <property type="entry name" value="Actin-like ATPase domain"/>
    <property type="match status" value="1"/>
</dbReference>
<dbReference type="GO" id="GO:0140662">
    <property type="term" value="F:ATP-dependent protein folding chaperone"/>
    <property type="evidence" value="ECO:0007669"/>
    <property type="project" value="InterPro"/>
</dbReference>
<evidence type="ECO:0000256" key="2">
    <source>
        <dbReference type="ARBA" id="ARBA00022741"/>
    </source>
</evidence>
<dbReference type="Proteomes" id="UP000676336">
    <property type="component" value="Unassembled WGS sequence"/>
</dbReference>
<keyword evidence="2" id="KW-0547">Nucleotide-binding</keyword>
<evidence type="ECO:0000313" key="6">
    <source>
        <dbReference type="Proteomes" id="UP000676336"/>
    </source>
</evidence>
<name>A0A8S3BU98_9BILA</name>
<proteinExistence type="inferred from homology"/>
<comment type="caution">
    <text evidence="5">The sequence shown here is derived from an EMBL/GenBank/DDBJ whole genome shotgun (WGS) entry which is preliminary data.</text>
</comment>
<comment type="similarity">
    <text evidence="1">Belongs to the heat shock protein 70 family.</text>
</comment>
<sequence>DPQAMQRLREAAEKAKCELSSAAQTDINLPYLTMDASGPKHMNCKVTRSQFESLVA</sequence>